<reference evidence="7" key="1">
    <citation type="submission" date="2021-01" db="UniProtKB">
        <authorList>
            <consortium name="EnsemblPlants"/>
        </authorList>
    </citation>
    <scope>IDENTIFICATION</scope>
</reference>
<dbReference type="Proteomes" id="UP000594263">
    <property type="component" value="Unplaced"/>
</dbReference>
<name>A0A7N0U3E6_KALFE</name>
<evidence type="ECO:0000256" key="4">
    <source>
        <dbReference type="PROSITE-ProRule" id="PRU00176"/>
    </source>
</evidence>
<feature type="domain" description="RRM" evidence="6">
    <location>
        <begin position="575"/>
        <end position="651"/>
    </location>
</feature>
<dbReference type="Gramene" id="Kaladp0053s0332.1.v1.1">
    <property type="protein sequence ID" value="Kaladp0053s0332.1.v1.1"/>
    <property type="gene ID" value="Kaladp0053s0332.v1.1"/>
</dbReference>
<keyword evidence="3" id="KW-0508">mRNA splicing</keyword>
<feature type="region of interest" description="Disordered" evidence="5">
    <location>
        <begin position="1"/>
        <end position="30"/>
    </location>
</feature>
<proteinExistence type="predicted"/>
<dbReference type="PANTHER" id="PTHR23139">
    <property type="entry name" value="RNA-BINDING PROTEIN"/>
    <property type="match status" value="1"/>
</dbReference>
<feature type="region of interest" description="Disordered" evidence="5">
    <location>
        <begin position="252"/>
        <end position="380"/>
    </location>
</feature>
<feature type="domain" description="RRM" evidence="6">
    <location>
        <begin position="453"/>
        <end position="536"/>
    </location>
</feature>
<dbReference type="GO" id="GO:0008380">
    <property type="term" value="P:RNA splicing"/>
    <property type="evidence" value="ECO:0007669"/>
    <property type="project" value="UniProtKB-KW"/>
</dbReference>
<feature type="compositionally biased region" description="Basic and acidic residues" evidence="5">
    <location>
        <begin position="313"/>
        <end position="322"/>
    </location>
</feature>
<keyword evidence="2 4" id="KW-0694">RNA-binding</keyword>
<dbReference type="InterPro" id="IPR012677">
    <property type="entry name" value="Nucleotide-bd_a/b_plait_sf"/>
</dbReference>
<dbReference type="FunFam" id="3.30.70.330:FF:000879">
    <property type="entry name" value="Splicing factor U2af large subunit A"/>
    <property type="match status" value="1"/>
</dbReference>
<dbReference type="PROSITE" id="PS50102">
    <property type="entry name" value="RRM"/>
    <property type="match status" value="2"/>
</dbReference>
<keyword evidence="1" id="KW-0507">mRNA processing</keyword>
<feature type="region of interest" description="Disordered" evidence="5">
    <location>
        <begin position="154"/>
        <end position="220"/>
    </location>
</feature>
<accession>A0A7N0U3E6</accession>
<dbReference type="AlphaFoldDB" id="A0A7N0U3E6"/>
<dbReference type="GO" id="GO:0006397">
    <property type="term" value="P:mRNA processing"/>
    <property type="evidence" value="ECO:0007669"/>
    <property type="project" value="UniProtKB-KW"/>
</dbReference>
<sequence length="940" mass="104263">MSRHQRVNHDSNSSRDIGEGSSARTRPYSFDEIMFNRKNKKSSQYQYHVTEAPGGIQIDKYDKRDKFCSHGARNKNSEISMSCTSRKEAVSSSVKVESIIVERVSSSLVEPNVKSEVVDDTRNKAVRYKNNAQNHEKTMEDEWPYETRSIEDTLGHSYSSLRRRNRVNTDEKSGREGQRKERNSSDHNNHDDYLRGEYKKKFKYSEGKERHKSRDLEKQGRENITFYRHALNRKNNDKDIVSRHDVLERDSELLGRRDRRGTPQPLHEQPSKRRRSSVSRECRRDRDQKLSPPGVQKHGSYHHQNHNISSSHVNKDRSERNVSKLHRNSKFGSGSPGRYKGQSGSSDKLGGYSPRKRRTEDAIRISSPGKGDPGKKRAGWDLPITESDIIMSSALLPSASTLSKPSTIQESASVFAVSSTQLESSPGSLCAQSTMSNVSVDSVQLTQSTRPMRRIYVENLPTSASEKTVMDFLNKLLLPTGANYIQGAQSCISCVVQKDKRQALVEFLTPEDASAALSFSGCSLLGSELRIRRPKDFVAVEEVFSQLVIFMQTAVPDKSITAVDAVGDVVEDSPLKIFIGGISRALSPTMLKEIACAFGPLKAFKYLLRSDFDEPRAFLQYIDNTITAKACAGLNGMKLGGQTLTVVQATTSKPSSDINGSLLYEVPEPAKALLAAPTEVLVIKNVFDPECFSSLPQLEIEETLEDVRMECSSFGSVKSINVVTYNPSTATSEIIEGDAAELVPTEVIRQNYDSEGLNTKLGGQNRISKSDVEENVEKPPNNKVARCNGVDDEEKLAACYCTLSSDIYSVRTEFTEKPSNLVDARGDTSKSGADLGGHPGTKGKTGEGELNSGRKKQSLNSSAELGCSTGVFIELVEKSSGAKQLEGLNCVLMPGSICVEYRRSEDTCIAAHCLNGRAFDNRTVSVEYMSLDLYRKKFSE</sequence>
<evidence type="ECO:0000313" key="8">
    <source>
        <dbReference type="Proteomes" id="UP000594263"/>
    </source>
</evidence>
<evidence type="ECO:0000256" key="3">
    <source>
        <dbReference type="ARBA" id="ARBA00023187"/>
    </source>
</evidence>
<dbReference type="EnsemblPlants" id="Kaladp0053s0332.4.v1.1">
    <property type="protein sequence ID" value="Kaladp0053s0332.4.v1.1"/>
    <property type="gene ID" value="Kaladp0053s0332.v1.1"/>
</dbReference>
<feature type="compositionally biased region" description="Basic and acidic residues" evidence="5">
    <location>
        <begin position="278"/>
        <end position="289"/>
    </location>
</feature>
<dbReference type="GO" id="GO:0003723">
    <property type="term" value="F:RNA binding"/>
    <property type="evidence" value="ECO:0007669"/>
    <property type="project" value="UniProtKB-UniRule"/>
</dbReference>
<dbReference type="Gramene" id="Kaladp0053s0332.4.v1.1">
    <property type="protein sequence ID" value="Kaladp0053s0332.4.v1.1"/>
    <property type="gene ID" value="Kaladp0053s0332.v1.1"/>
</dbReference>
<evidence type="ECO:0000313" key="7">
    <source>
        <dbReference type="EnsemblPlants" id="Kaladp0053s0332.4.v1.1"/>
    </source>
</evidence>
<dbReference type="Pfam" id="PF00076">
    <property type="entry name" value="RRM_1"/>
    <property type="match status" value="1"/>
</dbReference>
<feature type="compositionally biased region" description="Basic and acidic residues" evidence="5">
    <location>
        <begin position="7"/>
        <end position="18"/>
    </location>
</feature>
<dbReference type="Gene3D" id="3.30.70.330">
    <property type="match status" value="4"/>
</dbReference>
<dbReference type="SMART" id="SM00360">
    <property type="entry name" value="RRM"/>
    <property type="match status" value="2"/>
</dbReference>
<evidence type="ECO:0000256" key="1">
    <source>
        <dbReference type="ARBA" id="ARBA00022664"/>
    </source>
</evidence>
<dbReference type="EnsemblPlants" id="Kaladp0053s0332.1.v1.1">
    <property type="protein sequence ID" value="Kaladp0053s0332.1.v1.1"/>
    <property type="gene ID" value="Kaladp0053s0332.v1.1"/>
</dbReference>
<dbReference type="InterPro" id="IPR035979">
    <property type="entry name" value="RBD_domain_sf"/>
</dbReference>
<evidence type="ECO:0000256" key="5">
    <source>
        <dbReference type="SAM" id="MobiDB-lite"/>
    </source>
</evidence>
<keyword evidence="8" id="KW-1185">Reference proteome</keyword>
<evidence type="ECO:0000256" key="2">
    <source>
        <dbReference type="ARBA" id="ARBA00022884"/>
    </source>
</evidence>
<organism evidence="7 8">
    <name type="scientific">Kalanchoe fedtschenkoi</name>
    <name type="common">Lavender scallops</name>
    <name type="synonym">South American air plant</name>
    <dbReference type="NCBI Taxonomy" id="63787"/>
    <lineage>
        <taxon>Eukaryota</taxon>
        <taxon>Viridiplantae</taxon>
        <taxon>Streptophyta</taxon>
        <taxon>Embryophyta</taxon>
        <taxon>Tracheophyta</taxon>
        <taxon>Spermatophyta</taxon>
        <taxon>Magnoliopsida</taxon>
        <taxon>eudicotyledons</taxon>
        <taxon>Gunneridae</taxon>
        <taxon>Pentapetalae</taxon>
        <taxon>Saxifragales</taxon>
        <taxon>Crassulaceae</taxon>
        <taxon>Kalanchoe</taxon>
    </lineage>
</organism>
<dbReference type="InterPro" id="IPR000504">
    <property type="entry name" value="RRM_dom"/>
</dbReference>
<evidence type="ECO:0000259" key="6">
    <source>
        <dbReference type="PROSITE" id="PS50102"/>
    </source>
</evidence>
<feature type="region of interest" description="Disordered" evidence="5">
    <location>
        <begin position="820"/>
        <end position="857"/>
    </location>
</feature>
<protein>
    <recommendedName>
        <fullName evidence="6">RRM domain-containing protein</fullName>
    </recommendedName>
</protein>
<dbReference type="SUPFAM" id="SSF54928">
    <property type="entry name" value="RNA-binding domain, RBD"/>
    <property type="match status" value="3"/>
</dbReference>
<feature type="compositionally biased region" description="Basic and acidic residues" evidence="5">
    <location>
        <begin position="167"/>
        <end position="220"/>
    </location>
</feature>